<dbReference type="SUPFAM" id="SSF102114">
    <property type="entry name" value="Radical SAM enzymes"/>
    <property type="match status" value="1"/>
</dbReference>
<feature type="domain" description="Radical SAM core" evidence="1">
    <location>
        <begin position="75"/>
        <end position="308"/>
    </location>
</feature>
<dbReference type="EMBL" id="JAEEGB010000035">
    <property type="protein sequence ID" value="MBI6874772.1"/>
    <property type="molecule type" value="Genomic_DNA"/>
</dbReference>
<keyword evidence="2" id="KW-0456">Lyase</keyword>
<dbReference type="AlphaFoldDB" id="A0A934I296"/>
<organism evidence="2 3">
    <name type="scientific">Clostridium aciditolerans</name>
    <dbReference type="NCBI Taxonomy" id="339861"/>
    <lineage>
        <taxon>Bacteria</taxon>
        <taxon>Bacillati</taxon>
        <taxon>Bacillota</taxon>
        <taxon>Clostridia</taxon>
        <taxon>Eubacteriales</taxon>
        <taxon>Clostridiaceae</taxon>
        <taxon>Clostridium</taxon>
    </lineage>
</organism>
<sequence length="340" mass="39594">MFIPKRVIFEKGSLDYEIGKNIYNKFKNNSDVEIIKLTSNKVKENIPGEGLFDFYREGKRTLVVGVKKGFKFQSCKPSAHYQLPIVSGCIGQCQYCYLNTNLGDRPYIKINANLDDILEQAQKYIGERLPEETIFEGSATSDPVPIEPYTNALKRTIEYFGKSEKGRFRFVTKYSDIDTLLDAKHNGRTEIRFTLNTDKVIKEYENRTASAAKRIEACVKVAKAGYPIGFIIAPVFLYDNWKEDYRELLLELQKQLPNNLGYPLMFEVISHRYTTRAKNIILEVFPDTTLPMNDEDRKYKYGQFGYGKFVYTKEQLQEMKEFFKNEIESIFENNIIKYII</sequence>
<dbReference type="GO" id="GO:0003913">
    <property type="term" value="F:DNA photolyase activity"/>
    <property type="evidence" value="ECO:0007669"/>
    <property type="project" value="InterPro"/>
</dbReference>
<proteinExistence type="predicted"/>
<evidence type="ECO:0000259" key="1">
    <source>
        <dbReference type="PROSITE" id="PS51918"/>
    </source>
</evidence>
<accession>A0A934I296</accession>
<evidence type="ECO:0000313" key="2">
    <source>
        <dbReference type="EMBL" id="MBI6874772.1"/>
    </source>
</evidence>
<dbReference type="InterPro" id="IPR034559">
    <property type="entry name" value="SPL_Clostridia"/>
</dbReference>
<keyword evidence="3" id="KW-1185">Reference proteome</keyword>
<dbReference type="GO" id="GO:0042601">
    <property type="term" value="C:endospore-forming forespore"/>
    <property type="evidence" value="ECO:0007669"/>
    <property type="project" value="TreeGrafter"/>
</dbReference>
<gene>
    <name evidence="2" type="primary">splB</name>
    <name evidence="2" type="ORF">I6U51_19055</name>
</gene>
<dbReference type="InterPro" id="IPR023897">
    <property type="entry name" value="SPL_firmicutes"/>
</dbReference>
<reference evidence="2" key="1">
    <citation type="submission" date="2020-12" db="EMBL/GenBank/DDBJ databases">
        <title>Clostridium thailandense sp. nov., a novel acetogenic bacterium isolated from peat land soil in Thailand.</title>
        <authorList>
            <person name="Chaikitkaew S."/>
            <person name="Birkeland N.K."/>
        </authorList>
    </citation>
    <scope>NUCLEOTIDE SEQUENCE</scope>
    <source>
        <strain evidence="2">DSM 17425</strain>
    </source>
</reference>
<dbReference type="RefSeq" id="WP_211144151.1">
    <property type="nucleotide sequence ID" value="NZ_JAEEGB010000035.1"/>
</dbReference>
<dbReference type="PANTHER" id="PTHR37822:SF2">
    <property type="entry name" value="SPORE PHOTOPRODUCT LYASE"/>
    <property type="match status" value="1"/>
</dbReference>
<dbReference type="SFLD" id="SFLDF00412">
    <property type="entry name" value="spore_photoproduct_lyase_2"/>
    <property type="match status" value="1"/>
</dbReference>
<dbReference type="PROSITE" id="PS51918">
    <property type="entry name" value="RADICAL_SAM"/>
    <property type="match status" value="1"/>
</dbReference>
<dbReference type="Gene3D" id="3.80.30.30">
    <property type="match status" value="1"/>
</dbReference>
<name>A0A934I296_9CLOT</name>
<dbReference type="InterPro" id="IPR049539">
    <property type="entry name" value="SPL"/>
</dbReference>
<dbReference type="EC" id="4.1.99.14" evidence="2"/>
<dbReference type="SFLD" id="SFLDG01079">
    <property type="entry name" value="spore_photoproduct_lyase_like"/>
    <property type="match status" value="1"/>
</dbReference>
<dbReference type="InterPro" id="IPR058240">
    <property type="entry name" value="rSAM_sf"/>
</dbReference>
<dbReference type="Pfam" id="PF20903">
    <property type="entry name" value="SPL"/>
    <property type="match status" value="1"/>
</dbReference>
<protein>
    <submittedName>
        <fullName evidence="2">Spore photoproduct lyase</fullName>
        <ecNumber evidence="2">4.1.99.14</ecNumber>
    </submittedName>
</protein>
<dbReference type="PANTHER" id="PTHR37822">
    <property type="entry name" value="SPORE PHOTOPRODUCT LYASE-RELATED"/>
    <property type="match status" value="1"/>
</dbReference>
<dbReference type="Gene3D" id="3.40.50.12110">
    <property type="match status" value="1"/>
</dbReference>
<dbReference type="GO" id="GO:0051539">
    <property type="term" value="F:4 iron, 4 sulfur cluster binding"/>
    <property type="evidence" value="ECO:0007669"/>
    <property type="project" value="TreeGrafter"/>
</dbReference>
<dbReference type="InterPro" id="IPR007197">
    <property type="entry name" value="rSAM"/>
</dbReference>
<comment type="caution">
    <text evidence="2">The sequence shown here is derived from an EMBL/GenBank/DDBJ whole genome shotgun (WGS) entry which is preliminary data.</text>
</comment>
<evidence type="ECO:0000313" key="3">
    <source>
        <dbReference type="Proteomes" id="UP000622687"/>
    </source>
</evidence>
<dbReference type="Proteomes" id="UP000622687">
    <property type="component" value="Unassembled WGS sequence"/>
</dbReference>
<dbReference type="NCBIfam" id="TIGR04070">
    <property type="entry name" value="photo_TT_lyase"/>
    <property type="match status" value="1"/>
</dbReference>
<dbReference type="CDD" id="cd01335">
    <property type="entry name" value="Radical_SAM"/>
    <property type="match status" value="1"/>
</dbReference>
<dbReference type="SFLD" id="SFLDS00029">
    <property type="entry name" value="Radical_SAM"/>
    <property type="match status" value="1"/>
</dbReference>
<dbReference type="GO" id="GO:1904047">
    <property type="term" value="F:S-adenosyl-L-methionine binding"/>
    <property type="evidence" value="ECO:0007669"/>
    <property type="project" value="InterPro"/>
</dbReference>